<dbReference type="EMBL" id="JASJQH010007561">
    <property type="protein sequence ID" value="KAK9704399.1"/>
    <property type="molecule type" value="Genomic_DNA"/>
</dbReference>
<gene>
    <name evidence="3" type="ORF">K7432_010217</name>
</gene>
<proteinExistence type="predicted"/>
<accession>A0ABR2VW01</accession>
<feature type="transmembrane region" description="Helical" evidence="1">
    <location>
        <begin position="40"/>
        <end position="60"/>
    </location>
</feature>
<feature type="chain" id="PRO_5046420713" evidence="2">
    <location>
        <begin position="17"/>
        <end position="159"/>
    </location>
</feature>
<evidence type="ECO:0000313" key="3">
    <source>
        <dbReference type="EMBL" id="KAK9704399.1"/>
    </source>
</evidence>
<name>A0ABR2VW01_9FUNG</name>
<evidence type="ECO:0000313" key="4">
    <source>
        <dbReference type="Proteomes" id="UP001479436"/>
    </source>
</evidence>
<keyword evidence="1" id="KW-0812">Transmembrane</keyword>
<dbReference type="PROSITE" id="PS51257">
    <property type="entry name" value="PROKAR_LIPOPROTEIN"/>
    <property type="match status" value="1"/>
</dbReference>
<keyword evidence="1" id="KW-0472">Membrane</keyword>
<protein>
    <submittedName>
        <fullName evidence="3">Uncharacterized protein</fullName>
    </submittedName>
</protein>
<keyword evidence="1" id="KW-1133">Transmembrane helix</keyword>
<organism evidence="3 4">
    <name type="scientific">Basidiobolus ranarum</name>
    <dbReference type="NCBI Taxonomy" id="34480"/>
    <lineage>
        <taxon>Eukaryota</taxon>
        <taxon>Fungi</taxon>
        <taxon>Fungi incertae sedis</taxon>
        <taxon>Zoopagomycota</taxon>
        <taxon>Entomophthoromycotina</taxon>
        <taxon>Basidiobolomycetes</taxon>
        <taxon>Basidiobolales</taxon>
        <taxon>Basidiobolaceae</taxon>
        <taxon>Basidiobolus</taxon>
    </lineage>
</organism>
<keyword evidence="4" id="KW-1185">Reference proteome</keyword>
<reference evidence="3 4" key="1">
    <citation type="submission" date="2023-04" db="EMBL/GenBank/DDBJ databases">
        <title>Genome of Basidiobolus ranarum AG-B5.</title>
        <authorList>
            <person name="Stajich J.E."/>
            <person name="Carter-House D."/>
            <person name="Gryganskyi A."/>
        </authorList>
    </citation>
    <scope>NUCLEOTIDE SEQUENCE [LARGE SCALE GENOMIC DNA]</scope>
    <source>
        <strain evidence="3 4">AG-B5</strain>
    </source>
</reference>
<keyword evidence="2" id="KW-0732">Signal</keyword>
<feature type="signal peptide" evidence="2">
    <location>
        <begin position="1"/>
        <end position="16"/>
    </location>
</feature>
<comment type="caution">
    <text evidence="3">The sequence shown here is derived from an EMBL/GenBank/DDBJ whole genome shotgun (WGS) entry which is preliminary data.</text>
</comment>
<dbReference type="Proteomes" id="UP001479436">
    <property type="component" value="Unassembled WGS sequence"/>
</dbReference>
<sequence length="159" mass="17783">MRHLFLLSFTLAQSLSISCQSSLEANAKLEASATKNGFTYILGGLLSVAVVILAAIYFAYRGWKNYLNRKESQRRIRLALNDHKLYPSTNNTELPPYSFRASQVTLPGVMVQAISEKTRTRFMTSSTCALEDQIEVIIDGSYCQQQRSIISPPPPVYNA</sequence>
<evidence type="ECO:0000256" key="2">
    <source>
        <dbReference type="SAM" id="SignalP"/>
    </source>
</evidence>
<evidence type="ECO:0000256" key="1">
    <source>
        <dbReference type="SAM" id="Phobius"/>
    </source>
</evidence>